<dbReference type="AlphaFoldDB" id="A0A8K0GL51"/>
<dbReference type="EMBL" id="VTPC01000477">
    <property type="protein sequence ID" value="KAF2905652.1"/>
    <property type="molecule type" value="Genomic_DNA"/>
</dbReference>
<dbReference type="Proteomes" id="UP000801492">
    <property type="component" value="Unassembled WGS sequence"/>
</dbReference>
<protein>
    <submittedName>
        <fullName evidence="1">Uncharacterized protein</fullName>
    </submittedName>
</protein>
<sequence>CSFQSYKFMSNEYRLFPITINMSLCSEMSNDRFGIFQSLMKSANFKFACPLRK</sequence>
<organism evidence="1 2">
    <name type="scientific">Ignelater luminosus</name>
    <name type="common">Cucubano</name>
    <name type="synonym">Pyrophorus luminosus</name>
    <dbReference type="NCBI Taxonomy" id="2038154"/>
    <lineage>
        <taxon>Eukaryota</taxon>
        <taxon>Metazoa</taxon>
        <taxon>Ecdysozoa</taxon>
        <taxon>Arthropoda</taxon>
        <taxon>Hexapoda</taxon>
        <taxon>Insecta</taxon>
        <taxon>Pterygota</taxon>
        <taxon>Neoptera</taxon>
        <taxon>Endopterygota</taxon>
        <taxon>Coleoptera</taxon>
        <taxon>Polyphaga</taxon>
        <taxon>Elateriformia</taxon>
        <taxon>Elateroidea</taxon>
        <taxon>Elateridae</taxon>
        <taxon>Agrypninae</taxon>
        <taxon>Pyrophorini</taxon>
        <taxon>Ignelater</taxon>
    </lineage>
</organism>
<feature type="non-terminal residue" evidence="1">
    <location>
        <position position="53"/>
    </location>
</feature>
<accession>A0A8K0GL51</accession>
<evidence type="ECO:0000313" key="2">
    <source>
        <dbReference type="Proteomes" id="UP000801492"/>
    </source>
</evidence>
<keyword evidence="2" id="KW-1185">Reference proteome</keyword>
<comment type="caution">
    <text evidence="1">The sequence shown here is derived from an EMBL/GenBank/DDBJ whole genome shotgun (WGS) entry which is preliminary data.</text>
</comment>
<dbReference type="OrthoDB" id="6661750at2759"/>
<gene>
    <name evidence="1" type="ORF">ILUMI_00519</name>
</gene>
<name>A0A8K0GL51_IGNLU</name>
<reference evidence="1" key="1">
    <citation type="submission" date="2019-08" db="EMBL/GenBank/DDBJ databases">
        <title>The genome of the North American firefly Photinus pyralis.</title>
        <authorList>
            <consortium name="Photinus pyralis genome working group"/>
            <person name="Fallon T.R."/>
            <person name="Sander Lower S.E."/>
            <person name="Weng J.-K."/>
        </authorList>
    </citation>
    <scope>NUCLEOTIDE SEQUENCE</scope>
    <source>
        <strain evidence="1">TRF0915ILg1</strain>
        <tissue evidence="1">Whole body</tissue>
    </source>
</reference>
<proteinExistence type="predicted"/>
<feature type="non-terminal residue" evidence="1">
    <location>
        <position position="1"/>
    </location>
</feature>
<evidence type="ECO:0000313" key="1">
    <source>
        <dbReference type="EMBL" id="KAF2905652.1"/>
    </source>
</evidence>